<evidence type="ECO:0008006" key="3">
    <source>
        <dbReference type="Google" id="ProtNLM"/>
    </source>
</evidence>
<dbReference type="Proteomes" id="UP000256977">
    <property type="component" value="Unassembled WGS sequence"/>
</dbReference>
<evidence type="ECO:0000313" key="1">
    <source>
        <dbReference type="EMBL" id="RED64550.1"/>
    </source>
</evidence>
<dbReference type="RefSeq" id="WP_116063278.1">
    <property type="nucleotide sequence ID" value="NZ_QRDZ01000022.1"/>
</dbReference>
<protein>
    <recommendedName>
        <fullName evidence="3">DUF3592 domain-containing protein</fullName>
    </recommendedName>
</protein>
<dbReference type="OrthoDB" id="2664158at2"/>
<comment type="caution">
    <text evidence="1">The sequence shown here is derived from an EMBL/GenBank/DDBJ whole genome shotgun (WGS) entry which is preliminary data.</text>
</comment>
<sequence>MTTTIVVIFITVSLLTSSLTIALVVQNVRAGKAKISQRRTILENGIPAQATINSIEQTNVQLDDQPEVLIDLTVVKSDGEAFHAMVRTVIPIINIPSFQKGSVIEVRYMTVNNELKVEVEGAYFPFSKT</sequence>
<evidence type="ECO:0000313" key="2">
    <source>
        <dbReference type="Proteomes" id="UP000256977"/>
    </source>
</evidence>
<name>A0A3D9IS01_9BACL</name>
<accession>A0A3D9IS01</accession>
<dbReference type="AlphaFoldDB" id="A0A3D9IS01"/>
<dbReference type="EMBL" id="QRDZ01000022">
    <property type="protein sequence ID" value="RED64550.1"/>
    <property type="molecule type" value="Genomic_DNA"/>
</dbReference>
<gene>
    <name evidence="1" type="ORF">DFP98_122103</name>
</gene>
<organism evidence="1 2">
    <name type="scientific">Cohnella phaseoli</name>
    <dbReference type="NCBI Taxonomy" id="456490"/>
    <lineage>
        <taxon>Bacteria</taxon>
        <taxon>Bacillati</taxon>
        <taxon>Bacillota</taxon>
        <taxon>Bacilli</taxon>
        <taxon>Bacillales</taxon>
        <taxon>Paenibacillaceae</taxon>
        <taxon>Cohnella</taxon>
    </lineage>
</organism>
<reference evidence="1 2" key="1">
    <citation type="submission" date="2018-07" db="EMBL/GenBank/DDBJ databases">
        <title>Genomic Encyclopedia of Type Strains, Phase III (KMG-III): the genomes of soil and plant-associated and newly described type strains.</title>
        <authorList>
            <person name="Whitman W."/>
        </authorList>
    </citation>
    <scope>NUCLEOTIDE SEQUENCE [LARGE SCALE GENOMIC DNA]</scope>
    <source>
        <strain evidence="1 2">CECT 7287</strain>
    </source>
</reference>
<proteinExistence type="predicted"/>
<keyword evidence="2" id="KW-1185">Reference proteome</keyword>